<dbReference type="PROSITE" id="PS00708">
    <property type="entry name" value="PRO_ENDOPEP_SER"/>
    <property type="match status" value="1"/>
</dbReference>
<dbReference type="Gene3D" id="3.40.630.10">
    <property type="entry name" value="Zn peptidases"/>
    <property type="match status" value="1"/>
</dbReference>
<evidence type="ECO:0000256" key="2">
    <source>
        <dbReference type="ARBA" id="ARBA00022801"/>
    </source>
</evidence>
<dbReference type="Gene3D" id="3.40.50.1820">
    <property type="entry name" value="alpha/beta hydrolase"/>
    <property type="match status" value="1"/>
</dbReference>
<dbReference type="PROSITE" id="PS52035">
    <property type="entry name" value="PEPTIDASE_M14"/>
    <property type="match status" value="1"/>
</dbReference>
<dbReference type="InterPro" id="IPR000834">
    <property type="entry name" value="Peptidase_M14"/>
</dbReference>
<dbReference type="RefSeq" id="WP_210653857.1">
    <property type="nucleotide sequence ID" value="NZ_JAGKQQ010000001.1"/>
</dbReference>
<dbReference type="InterPro" id="IPR050278">
    <property type="entry name" value="Serine_Prot_S9B/DPPIV"/>
</dbReference>
<comment type="similarity">
    <text evidence="3">Belongs to the peptidase M14 family.</text>
</comment>
<feature type="domain" description="Peptidase M14" evidence="6">
    <location>
        <begin position="30"/>
        <end position="309"/>
    </location>
</feature>
<dbReference type="InterPro" id="IPR002471">
    <property type="entry name" value="Pept_S9_AS"/>
</dbReference>
<name>A0ABS5BQT4_9BACT</name>
<dbReference type="PANTHER" id="PTHR11731">
    <property type="entry name" value="PROTEASE FAMILY S9B,C DIPEPTIDYL-PEPTIDASE IV-RELATED"/>
    <property type="match status" value="1"/>
</dbReference>
<dbReference type="InterPro" id="IPR029058">
    <property type="entry name" value="AB_hydrolase_fold"/>
</dbReference>
<evidence type="ECO:0000259" key="6">
    <source>
        <dbReference type="PROSITE" id="PS52035"/>
    </source>
</evidence>
<dbReference type="SMART" id="SM00631">
    <property type="entry name" value="Zn_pept"/>
    <property type="match status" value="1"/>
</dbReference>
<comment type="caution">
    <text evidence="7">The sequence shown here is derived from an EMBL/GenBank/DDBJ whole genome shotgun (WGS) entry which is preliminary data.</text>
</comment>
<evidence type="ECO:0000256" key="3">
    <source>
        <dbReference type="PROSITE-ProRule" id="PRU01379"/>
    </source>
</evidence>
<protein>
    <submittedName>
        <fullName evidence="7">DPP IV N-terminal domain-containing protein</fullName>
    </submittedName>
</protein>
<dbReference type="SUPFAM" id="SSF82171">
    <property type="entry name" value="DPP6 N-terminal domain-like"/>
    <property type="match status" value="1"/>
</dbReference>
<organism evidence="7 8">
    <name type="scientific">Gemmata palustris</name>
    <dbReference type="NCBI Taxonomy" id="2822762"/>
    <lineage>
        <taxon>Bacteria</taxon>
        <taxon>Pseudomonadati</taxon>
        <taxon>Planctomycetota</taxon>
        <taxon>Planctomycetia</taxon>
        <taxon>Gemmatales</taxon>
        <taxon>Gemmataceae</taxon>
        <taxon>Gemmata</taxon>
    </lineage>
</organism>
<dbReference type="Proteomes" id="UP000676565">
    <property type="component" value="Unassembled WGS sequence"/>
</dbReference>
<feature type="signal peptide" evidence="5">
    <location>
        <begin position="1"/>
        <end position="19"/>
    </location>
</feature>
<dbReference type="InterPro" id="IPR001375">
    <property type="entry name" value="Peptidase_S9_cat"/>
</dbReference>
<reference evidence="7 8" key="1">
    <citation type="submission" date="2021-04" db="EMBL/GenBank/DDBJ databases">
        <authorList>
            <person name="Ivanova A."/>
        </authorList>
    </citation>
    <scope>NUCLEOTIDE SEQUENCE [LARGE SCALE GENOMIC DNA]</scope>
    <source>
        <strain evidence="7 8">G18</strain>
    </source>
</reference>
<dbReference type="SUPFAM" id="SSF53474">
    <property type="entry name" value="alpha/beta-Hydrolases"/>
    <property type="match status" value="1"/>
</dbReference>
<feature type="chain" id="PRO_5045525309" evidence="5">
    <location>
        <begin position="20"/>
        <end position="1228"/>
    </location>
</feature>
<dbReference type="InterPro" id="IPR002469">
    <property type="entry name" value="Peptidase_S9B_N"/>
</dbReference>
<keyword evidence="5" id="KW-0732">Signal</keyword>
<evidence type="ECO:0000313" key="7">
    <source>
        <dbReference type="EMBL" id="MBP3955797.1"/>
    </source>
</evidence>
<proteinExistence type="inferred from homology"/>
<dbReference type="CDD" id="cd06241">
    <property type="entry name" value="M14-like"/>
    <property type="match status" value="1"/>
</dbReference>
<evidence type="ECO:0000313" key="8">
    <source>
        <dbReference type="Proteomes" id="UP000676565"/>
    </source>
</evidence>
<gene>
    <name evidence="7" type="ORF">J8F10_10930</name>
</gene>
<keyword evidence="1" id="KW-0645">Protease</keyword>
<dbReference type="SUPFAM" id="SSF53187">
    <property type="entry name" value="Zn-dependent exopeptidases"/>
    <property type="match status" value="1"/>
</dbReference>
<evidence type="ECO:0000256" key="5">
    <source>
        <dbReference type="SAM" id="SignalP"/>
    </source>
</evidence>
<keyword evidence="8" id="KW-1185">Reference proteome</keyword>
<dbReference type="Pfam" id="PF00246">
    <property type="entry name" value="Peptidase_M14"/>
    <property type="match status" value="1"/>
</dbReference>
<evidence type="ECO:0000256" key="1">
    <source>
        <dbReference type="ARBA" id="ARBA00022670"/>
    </source>
</evidence>
<keyword evidence="2" id="KW-0378">Hydrolase</keyword>
<feature type="compositionally biased region" description="Basic and acidic residues" evidence="4">
    <location>
        <begin position="140"/>
        <end position="150"/>
    </location>
</feature>
<dbReference type="PANTHER" id="PTHR11731:SF193">
    <property type="entry name" value="DIPEPTIDYL PEPTIDASE 9"/>
    <property type="match status" value="1"/>
</dbReference>
<dbReference type="Pfam" id="PF00930">
    <property type="entry name" value="DPPIV_N"/>
    <property type="match status" value="1"/>
</dbReference>
<dbReference type="Pfam" id="PF00326">
    <property type="entry name" value="Peptidase_S9"/>
    <property type="match status" value="1"/>
</dbReference>
<dbReference type="Gene3D" id="2.140.10.30">
    <property type="entry name" value="Dipeptidylpeptidase IV, N-terminal domain"/>
    <property type="match status" value="1"/>
</dbReference>
<feature type="region of interest" description="Disordered" evidence="4">
    <location>
        <begin position="139"/>
        <end position="164"/>
    </location>
</feature>
<sequence length="1228" mass="134672">MLRTVAAFVLLALPSLASAQSLQTVAEKSAYKATSTGADVVQFCEAIAKRGPVARLDSFGTSHEGRKLPLLVVSDPPVATPEDAKKSGKLVVLAFANIHAGEVDGKEALLALARDLTDKKDHPLLKDLVILLAPNLNTDGNEKIDPKNRPGDNGPLEGAGTRTNAQGLDLNRDFVKLESPEIRALVKLINTWEPALVIDCHTTNGSKHRHTLTYDGARYPAADTDIATWTRATLFPAVTKRVKDATGFDLAPYGNFNRERTKWETYPATPRYSIQYFALCGRVGILSESYSYATFKDRIDSTRAFVTACFTVAAEKRTDVAKITQPAKSTRVPLRTKTEAFPGSTDILGFEEIEKDGKRVTTDKPKTYALDYIGRVVPTEFAELPFAYLVPATETVAIETLQRHGIKVEELREDIDLDTESLLITRVDAQEVGSPKRRFVTDVGGEWKKKVRRVPAGTVVVKTAQPLGTLASYLLEPRSEDGLTTWGFFANGVAPGADFAVQRLVKAYPMTLGSVHTLPESRRANQPITEALLMGRGGAFTFGFAGAPLSTGAWVDGEHFLQVKDGKLLKIEARTGKGESFTDAALIKKSLAAIKDVSNETAESLSKGTSFRTSPDRTAFLFDIGPDIGIAYFDGRPGSRLTKSAGPKEHVSFAPNGKSVAFVRGSNLFAVSVEKPEEKQLTTDGGGDIFNAKGDWVYEEEIFNRDGKAYWWAPDGTQIAFLRFDDAPVRKFNLVDLQPVLGRLESYAYPKPGDPNPLVKIGIVGVDGGKPTFVDMGEYKPDGTVIARVGWVAGSKTVFAFVQNRTQTWLDFVTWTAPAAKPKKLFRETTKAWVEDPGEPHFLPDGTFLFPSERSGWKHLYHYSADGTLLAQVTKGEWEVREVLRVDAKEKTVYFTAGLTSPTGTDFCRVQFGGGIELLSEKGRTHRVSLALSGGLFVDRFSDVMTPTRATVCEVGKGAVRTLDTNPVRERDEFKFGKYERVKIELRDGFVLEGAITYPPNFDKAKKYPVWLFTYAGPHSPTLRDEWGGGRVMEQSLATSGVICFRVDPRSASGKGAQSAWACYKQLGVQELKDLEEAVAWLAKNPYIDSTRVGLSGHSYGGFMAAFALTHSKTFSAGIASGPVTDWKLYDTIYTERYMLTPKENPDGYSKSSCVAAAKNLNGKLLIVHGMMDDNVHMQNSVQLADALQKAGKDFEMMLYPQARHGIGGGHYLKLQLEFIRRTLGVSK</sequence>
<comment type="caution">
    <text evidence="3">Lacks conserved residue(s) required for the propagation of feature annotation.</text>
</comment>
<accession>A0ABS5BQT4</accession>
<dbReference type="EMBL" id="JAGKQQ010000001">
    <property type="protein sequence ID" value="MBP3955797.1"/>
    <property type="molecule type" value="Genomic_DNA"/>
</dbReference>
<evidence type="ECO:0000256" key="4">
    <source>
        <dbReference type="SAM" id="MobiDB-lite"/>
    </source>
</evidence>